<evidence type="ECO:0000313" key="4">
    <source>
        <dbReference type="EMBL" id="RKP03557.1"/>
    </source>
</evidence>
<dbReference type="Proteomes" id="UP000274922">
    <property type="component" value="Unassembled WGS sequence"/>
</dbReference>
<dbReference type="Gene3D" id="2.60.40.790">
    <property type="match status" value="1"/>
</dbReference>
<organism evidence="4 5">
    <name type="scientific">Caulochytrium protostelioides</name>
    <dbReference type="NCBI Taxonomy" id="1555241"/>
    <lineage>
        <taxon>Eukaryota</taxon>
        <taxon>Fungi</taxon>
        <taxon>Fungi incertae sedis</taxon>
        <taxon>Chytridiomycota</taxon>
        <taxon>Chytridiomycota incertae sedis</taxon>
        <taxon>Chytridiomycetes</taxon>
        <taxon>Caulochytriales</taxon>
        <taxon>Caulochytriaceae</taxon>
        <taxon>Caulochytrium</taxon>
    </lineage>
</organism>
<dbReference type="GO" id="GO:0005634">
    <property type="term" value="C:nucleus"/>
    <property type="evidence" value="ECO:0007669"/>
    <property type="project" value="TreeGrafter"/>
</dbReference>
<dbReference type="STRING" id="1555241.A0A4P9XDH0"/>
<feature type="compositionally biased region" description="Low complexity" evidence="2">
    <location>
        <begin position="186"/>
        <end position="195"/>
    </location>
</feature>
<dbReference type="GO" id="GO:0006457">
    <property type="term" value="P:protein folding"/>
    <property type="evidence" value="ECO:0007669"/>
    <property type="project" value="TreeGrafter"/>
</dbReference>
<evidence type="ECO:0000256" key="1">
    <source>
        <dbReference type="ARBA" id="ARBA00025733"/>
    </source>
</evidence>
<dbReference type="PANTHER" id="PTHR22932:SF1">
    <property type="entry name" value="CO-CHAPERONE PROTEIN DAF-41"/>
    <property type="match status" value="1"/>
</dbReference>
<accession>A0A4P9XDH0</accession>
<dbReference type="GO" id="GO:0051879">
    <property type="term" value="F:Hsp90 protein binding"/>
    <property type="evidence" value="ECO:0007669"/>
    <property type="project" value="InterPro"/>
</dbReference>
<gene>
    <name evidence="4" type="ORF">CXG81DRAFT_16935</name>
</gene>
<dbReference type="AlphaFoldDB" id="A0A4P9XDH0"/>
<dbReference type="SUPFAM" id="SSF49764">
    <property type="entry name" value="HSP20-like chaperones"/>
    <property type="match status" value="1"/>
</dbReference>
<dbReference type="PROSITE" id="PS51203">
    <property type="entry name" value="CS"/>
    <property type="match status" value="1"/>
</dbReference>
<dbReference type="PANTHER" id="PTHR22932">
    <property type="entry name" value="TELOMERASE-BINDING PROTEIN P23 HSP90 CO-CHAPERONE"/>
    <property type="match status" value="1"/>
</dbReference>
<feature type="region of interest" description="Disordered" evidence="2">
    <location>
        <begin position="186"/>
        <end position="223"/>
    </location>
</feature>
<dbReference type="InterPro" id="IPR007052">
    <property type="entry name" value="CS_dom"/>
</dbReference>
<dbReference type="GO" id="GO:0051087">
    <property type="term" value="F:protein-folding chaperone binding"/>
    <property type="evidence" value="ECO:0007669"/>
    <property type="project" value="TreeGrafter"/>
</dbReference>
<evidence type="ECO:0000259" key="3">
    <source>
        <dbReference type="PROSITE" id="PS51203"/>
    </source>
</evidence>
<dbReference type="InterPro" id="IPR008978">
    <property type="entry name" value="HSP20-like_chaperone"/>
</dbReference>
<dbReference type="EMBL" id="ML014121">
    <property type="protein sequence ID" value="RKP03557.1"/>
    <property type="molecule type" value="Genomic_DNA"/>
</dbReference>
<name>A0A4P9XDH0_9FUNG</name>
<dbReference type="OrthoDB" id="1564555at2759"/>
<dbReference type="GO" id="GO:0005829">
    <property type="term" value="C:cytosol"/>
    <property type="evidence" value="ECO:0007669"/>
    <property type="project" value="TreeGrafter"/>
</dbReference>
<reference evidence="5" key="1">
    <citation type="journal article" date="2018" name="Nat. Microbiol.">
        <title>Leveraging single-cell genomics to expand the fungal tree of life.</title>
        <authorList>
            <person name="Ahrendt S.R."/>
            <person name="Quandt C.A."/>
            <person name="Ciobanu D."/>
            <person name="Clum A."/>
            <person name="Salamov A."/>
            <person name="Andreopoulos B."/>
            <person name="Cheng J.F."/>
            <person name="Woyke T."/>
            <person name="Pelin A."/>
            <person name="Henrissat B."/>
            <person name="Reynolds N.K."/>
            <person name="Benny G.L."/>
            <person name="Smith M.E."/>
            <person name="James T.Y."/>
            <person name="Grigoriev I.V."/>
        </authorList>
    </citation>
    <scope>NUCLEOTIDE SEQUENCE [LARGE SCALE GENOMIC DNA]</scope>
    <source>
        <strain evidence="5">ATCC 52028</strain>
    </source>
</reference>
<feature type="domain" description="CS" evidence="3">
    <location>
        <begin position="4"/>
        <end position="102"/>
    </location>
</feature>
<proteinExistence type="inferred from homology"/>
<sequence length="223" mass="23846">MTATLYPEVLWAQRSGQVFLTVKLADCAKPEIKLEEQSLDFKGTVGDKTYAFTIPFFGPIDLAESKQSVSAREIFFCLQKALPKKEDGTEDTDFEAWWPTLQKGAKLHFVKTDFARWRDEDENSSDEEGMPPMPGGMGGMPGMGGMGGMPGMGGMGGMDLSSMLGGMGGMGGGEGGMPDMSAMLAQMQAQQGADGKMPDFNGPDSDDEEEAAEDAKPAQDEKA</sequence>
<feature type="compositionally biased region" description="Basic and acidic residues" evidence="2">
    <location>
        <begin position="213"/>
        <end position="223"/>
    </location>
</feature>
<evidence type="ECO:0000313" key="5">
    <source>
        <dbReference type="Proteomes" id="UP000274922"/>
    </source>
</evidence>
<dbReference type="InterPro" id="IPR045250">
    <property type="entry name" value="p23-like"/>
</dbReference>
<dbReference type="Pfam" id="PF04969">
    <property type="entry name" value="CS"/>
    <property type="match status" value="1"/>
</dbReference>
<keyword evidence="5" id="KW-1185">Reference proteome</keyword>
<comment type="similarity">
    <text evidence="1">Belongs to the p23/wos2 family.</text>
</comment>
<evidence type="ECO:0000256" key="2">
    <source>
        <dbReference type="SAM" id="MobiDB-lite"/>
    </source>
</evidence>
<dbReference type="CDD" id="cd06465">
    <property type="entry name" value="p23_hB-ind1_like"/>
    <property type="match status" value="1"/>
</dbReference>
<dbReference type="GO" id="GO:0051131">
    <property type="term" value="P:chaperone-mediated protein complex assembly"/>
    <property type="evidence" value="ECO:0007669"/>
    <property type="project" value="TreeGrafter"/>
</dbReference>
<protein>
    <recommendedName>
        <fullName evidence="3">CS domain-containing protein</fullName>
    </recommendedName>
</protein>